<dbReference type="SUPFAM" id="SSF56112">
    <property type="entry name" value="Protein kinase-like (PK-like)"/>
    <property type="match status" value="1"/>
</dbReference>
<gene>
    <name evidence="3" type="ORF">UCREL1_1729</name>
</gene>
<feature type="region of interest" description="Disordered" evidence="1">
    <location>
        <begin position="120"/>
        <end position="146"/>
    </location>
</feature>
<dbReference type="InterPro" id="IPR011009">
    <property type="entry name" value="Kinase-like_dom_sf"/>
</dbReference>
<evidence type="ECO:0000313" key="3">
    <source>
        <dbReference type="EMBL" id="EMR71224.1"/>
    </source>
</evidence>
<accession>M7SXA1</accession>
<dbReference type="Proteomes" id="UP000012174">
    <property type="component" value="Unassembled WGS sequence"/>
</dbReference>
<dbReference type="KEGG" id="ela:UCREL1_1729"/>
<dbReference type="EMBL" id="KB705676">
    <property type="protein sequence ID" value="EMR71224.1"/>
    <property type="molecule type" value="Genomic_DNA"/>
</dbReference>
<dbReference type="Gene3D" id="1.10.510.10">
    <property type="entry name" value="Transferase(Phosphotransferase) domain 1"/>
    <property type="match status" value="1"/>
</dbReference>
<proteinExistence type="predicted"/>
<evidence type="ECO:0000256" key="1">
    <source>
        <dbReference type="SAM" id="MobiDB-lite"/>
    </source>
</evidence>
<reference evidence="4" key="1">
    <citation type="journal article" date="2013" name="Genome Announc.">
        <title>Draft genome sequence of the grapevine dieback fungus Eutypa lata UCR-EL1.</title>
        <authorList>
            <person name="Blanco-Ulate B."/>
            <person name="Rolshausen P.E."/>
            <person name="Cantu D."/>
        </authorList>
    </citation>
    <scope>NUCLEOTIDE SEQUENCE [LARGE SCALE GENOMIC DNA]</scope>
    <source>
        <strain evidence="4">UCR-EL1</strain>
    </source>
</reference>
<sequence>MNGEKHYLTQEISAYRRLEGFDNAPKFWGFVTEHDRTIGFLIEYIEGARFTKRSDEAACADAVARMHEETGLIHRHYTTENMLVTQEGKVVIIDFENAVYTEDAQERGWDLEEMSESLHSDYEYDDDGAGCDMDEQSGEKVMDEEN</sequence>
<evidence type="ECO:0000313" key="4">
    <source>
        <dbReference type="Proteomes" id="UP000012174"/>
    </source>
</evidence>
<dbReference type="OrthoDB" id="2687876at2759"/>
<dbReference type="Pfam" id="PF01636">
    <property type="entry name" value="APH"/>
    <property type="match status" value="1"/>
</dbReference>
<keyword evidence="4" id="KW-1185">Reference proteome</keyword>
<dbReference type="STRING" id="1287681.M7SXA1"/>
<dbReference type="InterPro" id="IPR002575">
    <property type="entry name" value="Aminoglycoside_PTrfase"/>
</dbReference>
<dbReference type="AlphaFoldDB" id="M7SXA1"/>
<dbReference type="HOGENOM" id="CLU_149510_0_0_1"/>
<feature type="compositionally biased region" description="Basic and acidic residues" evidence="1">
    <location>
        <begin position="137"/>
        <end position="146"/>
    </location>
</feature>
<evidence type="ECO:0000259" key="2">
    <source>
        <dbReference type="Pfam" id="PF01636"/>
    </source>
</evidence>
<feature type="domain" description="Aminoglycoside phosphotransferase" evidence="2">
    <location>
        <begin position="56"/>
        <end position="101"/>
    </location>
</feature>
<protein>
    <submittedName>
        <fullName evidence="3">Putative alpha-galactosidase a protein</fullName>
    </submittedName>
</protein>
<organism evidence="3 4">
    <name type="scientific">Eutypa lata (strain UCR-EL1)</name>
    <name type="common">Grapevine dieback disease fungus</name>
    <name type="synonym">Eutypa armeniacae</name>
    <dbReference type="NCBI Taxonomy" id="1287681"/>
    <lineage>
        <taxon>Eukaryota</taxon>
        <taxon>Fungi</taxon>
        <taxon>Dikarya</taxon>
        <taxon>Ascomycota</taxon>
        <taxon>Pezizomycotina</taxon>
        <taxon>Sordariomycetes</taxon>
        <taxon>Xylariomycetidae</taxon>
        <taxon>Xylariales</taxon>
        <taxon>Diatrypaceae</taxon>
        <taxon>Eutypa</taxon>
    </lineage>
</organism>
<feature type="compositionally biased region" description="Acidic residues" evidence="1">
    <location>
        <begin position="123"/>
        <end position="136"/>
    </location>
</feature>
<name>M7SXA1_EUTLA</name>